<dbReference type="Pfam" id="PF06348">
    <property type="entry name" value="DUF1059"/>
    <property type="match status" value="1"/>
</dbReference>
<evidence type="ECO:0000313" key="1">
    <source>
        <dbReference type="EMBL" id="MBA0085138.1"/>
    </source>
</evidence>
<reference evidence="1" key="1">
    <citation type="submission" date="2020-06" db="EMBL/GenBank/DDBJ databases">
        <title>Legume-microbial interactions unlock mineral nutrients during tropical forest succession.</title>
        <authorList>
            <person name="Epihov D.Z."/>
        </authorList>
    </citation>
    <scope>NUCLEOTIDE SEQUENCE [LARGE SCALE GENOMIC DNA]</scope>
    <source>
        <strain evidence="1">Pan2503</strain>
    </source>
</reference>
<dbReference type="Proteomes" id="UP000567293">
    <property type="component" value="Unassembled WGS sequence"/>
</dbReference>
<dbReference type="EMBL" id="JACDQQ010000879">
    <property type="protein sequence ID" value="MBA0085138.1"/>
    <property type="molecule type" value="Genomic_DNA"/>
</dbReference>
<sequence>MAKVLYCNDLVPGCKFEARGDSEEEVLADIADHIAIAHNTVTISDEILEMISKAIQEEIRIRVARA</sequence>
<comment type="caution">
    <text evidence="1">The sequence shown here is derived from an EMBL/GenBank/DDBJ whole genome shotgun (WGS) entry which is preliminary data.</text>
</comment>
<dbReference type="InterPro" id="IPR009409">
    <property type="entry name" value="DUF1059"/>
</dbReference>
<name>A0A7V8SWP5_9BACT</name>
<keyword evidence="2" id="KW-1185">Reference proteome</keyword>
<evidence type="ECO:0000313" key="2">
    <source>
        <dbReference type="Proteomes" id="UP000567293"/>
    </source>
</evidence>
<protein>
    <submittedName>
        <fullName evidence="1">DUF1059 domain-containing protein</fullName>
    </submittedName>
</protein>
<dbReference type="AlphaFoldDB" id="A0A7V8SWP5"/>
<organism evidence="1 2">
    <name type="scientific">Candidatus Acidiferrum panamense</name>
    <dbReference type="NCBI Taxonomy" id="2741543"/>
    <lineage>
        <taxon>Bacteria</taxon>
        <taxon>Pseudomonadati</taxon>
        <taxon>Acidobacteriota</taxon>
        <taxon>Terriglobia</taxon>
        <taxon>Candidatus Acidiferrales</taxon>
        <taxon>Candidatus Acidiferrum</taxon>
    </lineage>
</organism>
<proteinExistence type="predicted"/>
<gene>
    <name evidence="1" type="ORF">HRJ53_09085</name>
</gene>
<accession>A0A7V8SWP5</accession>